<feature type="region of interest" description="Disordered" evidence="8">
    <location>
        <begin position="163"/>
        <end position="188"/>
    </location>
</feature>
<dbReference type="GO" id="GO:0003677">
    <property type="term" value="F:DNA binding"/>
    <property type="evidence" value="ECO:0007669"/>
    <property type="project" value="TreeGrafter"/>
</dbReference>
<comment type="similarity">
    <text evidence="2 7">Belongs to the CSM3 family.</text>
</comment>
<evidence type="ECO:0000256" key="4">
    <source>
        <dbReference type="ARBA" id="ARBA00022880"/>
    </source>
</evidence>
<evidence type="ECO:0000259" key="9">
    <source>
        <dbReference type="Pfam" id="PF07962"/>
    </source>
</evidence>
<evidence type="ECO:0000256" key="6">
    <source>
        <dbReference type="ARBA" id="ARBA00023306"/>
    </source>
</evidence>
<accession>A0A6A6H3X6</accession>
<evidence type="ECO:0000313" key="11">
    <source>
        <dbReference type="Proteomes" id="UP000800092"/>
    </source>
</evidence>
<gene>
    <name evidence="10" type="ORF">EV356DRAFT_505276</name>
</gene>
<dbReference type="InterPro" id="IPR040038">
    <property type="entry name" value="TIPIN/Csm3/Swi3"/>
</dbReference>
<dbReference type="GO" id="GO:0031297">
    <property type="term" value="P:replication fork processing"/>
    <property type="evidence" value="ECO:0007669"/>
    <property type="project" value="UniProtKB-UniRule"/>
</dbReference>
<feature type="region of interest" description="Disordered" evidence="8">
    <location>
        <begin position="1"/>
        <end position="20"/>
    </location>
</feature>
<comment type="function">
    <text evidence="7">Plays an important role in the control of DNA replication and the maintenance of replication fork stability.</text>
</comment>
<dbReference type="GO" id="GO:0000076">
    <property type="term" value="P:DNA replication checkpoint signaling"/>
    <property type="evidence" value="ECO:0007669"/>
    <property type="project" value="UniProtKB-UniRule"/>
</dbReference>
<evidence type="ECO:0000256" key="3">
    <source>
        <dbReference type="ARBA" id="ARBA00022763"/>
    </source>
</evidence>
<proteinExistence type="inferred from homology"/>
<keyword evidence="5 7" id="KW-0539">Nucleus</keyword>
<dbReference type="PANTHER" id="PTHR13220:SF11">
    <property type="entry name" value="TIMELESS-INTERACTING PROTEIN"/>
    <property type="match status" value="1"/>
</dbReference>
<evidence type="ECO:0000256" key="8">
    <source>
        <dbReference type="SAM" id="MobiDB-lite"/>
    </source>
</evidence>
<dbReference type="InterPro" id="IPR012923">
    <property type="entry name" value="Csm3"/>
</dbReference>
<evidence type="ECO:0000256" key="1">
    <source>
        <dbReference type="ARBA" id="ARBA00004123"/>
    </source>
</evidence>
<keyword evidence="3 7" id="KW-0227">DNA damage</keyword>
<dbReference type="OrthoDB" id="437078at2759"/>
<dbReference type="AlphaFoldDB" id="A0A6A6H3X6"/>
<dbReference type="Pfam" id="PF07962">
    <property type="entry name" value="Swi3"/>
    <property type="match status" value="1"/>
</dbReference>
<keyword evidence="11" id="KW-1185">Reference proteome</keyword>
<organism evidence="10 11">
    <name type="scientific">Viridothelium virens</name>
    <name type="common">Speckled blister lichen</name>
    <name type="synonym">Trypethelium virens</name>
    <dbReference type="NCBI Taxonomy" id="1048519"/>
    <lineage>
        <taxon>Eukaryota</taxon>
        <taxon>Fungi</taxon>
        <taxon>Dikarya</taxon>
        <taxon>Ascomycota</taxon>
        <taxon>Pezizomycotina</taxon>
        <taxon>Dothideomycetes</taxon>
        <taxon>Dothideomycetes incertae sedis</taxon>
        <taxon>Trypetheliales</taxon>
        <taxon>Trypetheliaceae</taxon>
        <taxon>Viridothelium</taxon>
    </lineage>
</organism>
<sequence length="276" mass="31248">MPLLDESAHYAPERDDLDDLFNHDASLDDVFKDTNDGSNAATDGPPESRRRAADGGADLGIDEEIKITKRRQPIAKLDEARLLSNAGIPKLRKITKERLKFRGKGHEFSDVSRLLNIYQLWLDDLYPRAKFADGLAMIEKLGHRKTMQMKRKEWIDESKPRIRYDTTPEPTEQFGRGAPNDTENAEEREVAIQDMDVPGSPQDHEDHPEGIKEAIDTAHNSVDTGDDDGEGDDLDAIMAEHTERMAEQQRDSNNVAHPRDDFADEMDAMAELDDIW</sequence>
<keyword evidence="4" id="KW-0236">DNA replication inhibitor</keyword>
<comment type="subcellular location">
    <subcellularLocation>
        <location evidence="1 7">Nucleus</location>
    </subcellularLocation>
</comment>
<evidence type="ECO:0000313" key="10">
    <source>
        <dbReference type="EMBL" id="KAF2232518.1"/>
    </source>
</evidence>
<keyword evidence="6 7" id="KW-0131">Cell cycle</keyword>
<dbReference type="GO" id="GO:0031298">
    <property type="term" value="C:replication fork protection complex"/>
    <property type="evidence" value="ECO:0007669"/>
    <property type="project" value="TreeGrafter"/>
</dbReference>
<dbReference type="GO" id="GO:0043111">
    <property type="term" value="P:replication fork arrest"/>
    <property type="evidence" value="ECO:0007669"/>
    <property type="project" value="TreeGrafter"/>
</dbReference>
<evidence type="ECO:0000256" key="5">
    <source>
        <dbReference type="ARBA" id="ARBA00023242"/>
    </source>
</evidence>
<name>A0A6A6H3X6_VIRVR</name>
<feature type="region of interest" description="Disordered" evidence="8">
    <location>
        <begin position="31"/>
        <end position="56"/>
    </location>
</feature>
<dbReference type="Proteomes" id="UP000800092">
    <property type="component" value="Unassembled WGS sequence"/>
</dbReference>
<reference evidence="10" key="1">
    <citation type="journal article" date="2020" name="Stud. Mycol.">
        <title>101 Dothideomycetes genomes: a test case for predicting lifestyles and emergence of pathogens.</title>
        <authorList>
            <person name="Haridas S."/>
            <person name="Albert R."/>
            <person name="Binder M."/>
            <person name="Bloem J."/>
            <person name="Labutti K."/>
            <person name="Salamov A."/>
            <person name="Andreopoulos B."/>
            <person name="Baker S."/>
            <person name="Barry K."/>
            <person name="Bills G."/>
            <person name="Bluhm B."/>
            <person name="Cannon C."/>
            <person name="Castanera R."/>
            <person name="Culley D."/>
            <person name="Daum C."/>
            <person name="Ezra D."/>
            <person name="Gonzalez J."/>
            <person name="Henrissat B."/>
            <person name="Kuo A."/>
            <person name="Liang C."/>
            <person name="Lipzen A."/>
            <person name="Lutzoni F."/>
            <person name="Magnuson J."/>
            <person name="Mondo S."/>
            <person name="Nolan M."/>
            <person name="Ohm R."/>
            <person name="Pangilinan J."/>
            <person name="Park H.-J."/>
            <person name="Ramirez L."/>
            <person name="Alfaro M."/>
            <person name="Sun H."/>
            <person name="Tritt A."/>
            <person name="Yoshinaga Y."/>
            <person name="Zwiers L.-H."/>
            <person name="Turgeon B."/>
            <person name="Goodwin S."/>
            <person name="Spatafora J."/>
            <person name="Crous P."/>
            <person name="Grigoriev I."/>
        </authorList>
    </citation>
    <scope>NUCLEOTIDE SEQUENCE</scope>
    <source>
        <strain evidence="10">Tuck. ex Michener</strain>
    </source>
</reference>
<feature type="domain" description="Chromosome segregation in meiosis protein 3" evidence="9">
    <location>
        <begin position="76"/>
        <end position="158"/>
    </location>
</feature>
<dbReference type="PANTHER" id="PTHR13220">
    <property type="entry name" value="TIMELESS INTERACTING-RELATED"/>
    <property type="match status" value="1"/>
</dbReference>
<evidence type="ECO:0000256" key="7">
    <source>
        <dbReference type="RuleBase" id="RU366049"/>
    </source>
</evidence>
<evidence type="ECO:0000256" key="2">
    <source>
        <dbReference type="ARBA" id="ARBA00006075"/>
    </source>
</evidence>
<dbReference type="EMBL" id="ML991815">
    <property type="protein sequence ID" value="KAF2232518.1"/>
    <property type="molecule type" value="Genomic_DNA"/>
</dbReference>
<dbReference type="GO" id="GO:0006974">
    <property type="term" value="P:DNA damage response"/>
    <property type="evidence" value="ECO:0007669"/>
    <property type="project" value="UniProtKB-KW"/>
</dbReference>
<protein>
    <recommendedName>
        <fullName evidence="7">Chromosome segregation in meiosis protein</fullName>
    </recommendedName>
</protein>